<dbReference type="PANTHER" id="PTHR30482:SF10">
    <property type="entry name" value="HIGH-AFFINITY BRANCHED-CHAIN AMINO ACID TRANSPORT PROTEIN BRAE"/>
    <property type="match status" value="1"/>
</dbReference>
<feature type="non-terminal residue" evidence="7">
    <location>
        <position position="169"/>
    </location>
</feature>
<dbReference type="Pfam" id="PF02653">
    <property type="entry name" value="BPD_transp_2"/>
    <property type="match status" value="1"/>
</dbReference>
<dbReference type="Proteomes" id="UP001596201">
    <property type="component" value="Unassembled WGS sequence"/>
</dbReference>
<accession>A0ABD5RBF2</accession>
<keyword evidence="4 6" id="KW-1133">Transmembrane helix</keyword>
<proteinExistence type="predicted"/>
<organism evidence="7 8">
    <name type="scientific">Salinirubrum litoreum</name>
    <dbReference type="NCBI Taxonomy" id="1126234"/>
    <lineage>
        <taxon>Archaea</taxon>
        <taxon>Methanobacteriati</taxon>
        <taxon>Methanobacteriota</taxon>
        <taxon>Stenosarchaea group</taxon>
        <taxon>Halobacteria</taxon>
        <taxon>Halobacteriales</taxon>
        <taxon>Haloferacaceae</taxon>
        <taxon>Salinirubrum</taxon>
    </lineage>
</organism>
<evidence type="ECO:0000256" key="2">
    <source>
        <dbReference type="ARBA" id="ARBA00022475"/>
    </source>
</evidence>
<evidence type="ECO:0000313" key="7">
    <source>
        <dbReference type="EMBL" id="MFC5367336.1"/>
    </source>
</evidence>
<feature type="transmembrane region" description="Helical" evidence="6">
    <location>
        <begin position="21"/>
        <end position="44"/>
    </location>
</feature>
<keyword evidence="3 6" id="KW-0812">Transmembrane</keyword>
<gene>
    <name evidence="7" type="ORF">ACFPJ5_10320</name>
</gene>
<dbReference type="InterPro" id="IPR043428">
    <property type="entry name" value="LivM-like"/>
</dbReference>
<protein>
    <submittedName>
        <fullName evidence="7">Branched-chain amino acid ABC transporter permease</fullName>
    </submittedName>
</protein>
<dbReference type="RefSeq" id="WP_417750587.1">
    <property type="nucleotide sequence ID" value="NZ_JBHSKX010000002.1"/>
</dbReference>
<dbReference type="EMBL" id="JBHSKX010000002">
    <property type="protein sequence ID" value="MFC5367336.1"/>
    <property type="molecule type" value="Genomic_DNA"/>
</dbReference>
<sequence length="169" mass="17514">MSAEQEGIGARIESLFGGNDFLMVVAAMAFIYACFLAVTIAIGLNTVGTVNTLRNVTFFVAAYAMLVLALNLHWGYTGLFNIGVAGFMAVGVYTMGILTAPPGGTPPGLGLPLWVGIIGGMLGAAIVGGIAALPALRLEADYLAIVTVAFSEIIRLAVNSNTLQEFTIL</sequence>
<dbReference type="AlphaFoldDB" id="A0ABD5RBF2"/>
<evidence type="ECO:0000256" key="6">
    <source>
        <dbReference type="SAM" id="Phobius"/>
    </source>
</evidence>
<evidence type="ECO:0000256" key="4">
    <source>
        <dbReference type="ARBA" id="ARBA00022989"/>
    </source>
</evidence>
<dbReference type="GO" id="GO:0005886">
    <property type="term" value="C:plasma membrane"/>
    <property type="evidence" value="ECO:0007669"/>
    <property type="project" value="UniProtKB-SubCell"/>
</dbReference>
<reference evidence="7 8" key="1">
    <citation type="journal article" date="2019" name="Int. J. Syst. Evol. Microbiol.">
        <title>The Global Catalogue of Microorganisms (GCM) 10K type strain sequencing project: providing services to taxonomists for standard genome sequencing and annotation.</title>
        <authorList>
            <consortium name="The Broad Institute Genomics Platform"/>
            <consortium name="The Broad Institute Genome Sequencing Center for Infectious Disease"/>
            <person name="Wu L."/>
            <person name="Ma J."/>
        </authorList>
    </citation>
    <scope>NUCLEOTIDE SEQUENCE [LARGE SCALE GENOMIC DNA]</scope>
    <source>
        <strain evidence="7 8">CGMCC 1.12237</strain>
    </source>
</reference>
<keyword evidence="2" id="KW-1003">Cell membrane</keyword>
<dbReference type="InterPro" id="IPR001851">
    <property type="entry name" value="ABC_transp_permease"/>
</dbReference>
<evidence type="ECO:0000256" key="1">
    <source>
        <dbReference type="ARBA" id="ARBA00004651"/>
    </source>
</evidence>
<evidence type="ECO:0000313" key="8">
    <source>
        <dbReference type="Proteomes" id="UP001596201"/>
    </source>
</evidence>
<feature type="transmembrane region" description="Helical" evidence="6">
    <location>
        <begin position="111"/>
        <end position="133"/>
    </location>
</feature>
<feature type="transmembrane region" description="Helical" evidence="6">
    <location>
        <begin position="79"/>
        <end position="99"/>
    </location>
</feature>
<comment type="caution">
    <text evidence="7">The sequence shown here is derived from an EMBL/GenBank/DDBJ whole genome shotgun (WGS) entry which is preliminary data.</text>
</comment>
<dbReference type="PANTHER" id="PTHR30482">
    <property type="entry name" value="HIGH-AFFINITY BRANCHED-CHAIN AMINO ACID TRANSPORT SYSTEM PERMEASE"/>
    <property type="match status" value="1"/>
</dbReference>
<keyword evidence="5 6" id="KW-0472">Membrane</keyword>
<evidence type="ECO:0000256" key="5">
    <source>
        <dbReference type="ARBA" id="ARBA00023136"/>
    </source>
</evidence>
<keyword evidence="8" id="KW-1185">Reference proteome</keyword>
<feature type="transmembrane region" description="Helical" evidence="6">
    <location>
        <begin position="56"/>
        <end position="72"/>
    </location>
</feature>
<evidence type="ECO:0000256" key="3">
    <source>
        <dbReference type="ARBA" id="ARBA00022692"/>
    </source>
</evidence>
<name>A0ABD5RBF2_9EURY</name>
<comment type="subcellular location">
    <subcellularLocation>
        <location evidence="1">Cell membrane</location>
        <topology evidence="1">Multi-pass membrane protein</topology>
    </subcellularLocation>
</comment>